<keyword evidence="2" id="KW-0067">ATP-binding</keyword>
<dbReference type="Gene3D" id="3.40.50.300">
    <property type="entry name" value="P-loop containing nucleotide triphosphate hydrolases"/>
    <property type="match status" value="1"/>
</dbReference>
<dbReference type="AlphaFoldDB" id="A0A6N8QYL5"/>
<evidence type="ECO:0000256" key="1">
    <source>
        <dbReference type="ARBA" id="ARBA00022741"/>
    </source>
</evidence>
<dbReference type="SUPFAM" id="SSF52540">
    <property type="entry name" value="P-loop containing nucleoside triphosphate hydrolases"/>
    <property type="match status" value="1"/>
</dbReference>
<evidence type="ECO:0000256" key="2">
    <source>
        <dbReference type="ARBA" id="ARBA00022840"/>
    </source>
</evidence>
<reference evidence="3 4" key="1">
    <citation type="submission" date="2019-12" db="EMBL/GenBank/DDBJ databases">
        <title>Enteriobacteria Tanzani isolates_10434.</title>
        <authorList>
            <person name="Subbiah M."/>
            <person name="Call D."/>
        </authorList>
    </citation>
    <scope>NUCLEOTIDE SEQUENCE [LARGE SCALE GENOMIC DNA]</scope>
    <source>
        <strain evidence="3 4">10434wD1</strain>
    </source>
</reference>
<proteinExistence type="predicted"/>
<evidence type="ECO:0000313" key="3">
    <source>
        <dbReference type="EMBL" id="MXI75337.1"/>
    </source>
</evidence>
<dbReference type="GO" id="GO:0016887">
    <property type="term" value="F:ATP hydrolysis activity"/>
    <property type="evidence" value="ECO:0007669"/>
    <property type="project" value="InterPro"/>
</dbReference>
<keyword evidence="1" id="KW-0547">Nucleotide-binding</keyword>
<evidence type="ECO:0000313" key="4">
    <source>
        <dbReference type="Proteomes" id="UP000436141"/>
    </source>
</evidence>
<dbReference type="PROSITE" id="PS00211">
    <property type="entry name" value="ABC_TRANSPORTER_1"/>
    <property type="match status" value="1"/>
</dbReference>
<dbReference type="Proteomes" id="UP000436141">
    <property type="component" value="Unassembled WGS sequence"/>
</dbReference>
<dbReference type="InterPro" id="IPR027417">
    <property type="entry name" value="P-loop_NTPase"/>
</dbReference>
<dbReference type="GO" id="GO:0005524">
    <property type="term" value="F:ATP binding"/>
    <property type="evidence" value="ECO:0007669"/>
    <property type="project" value="UniProtKB-KW"/>
</dbReference>
<name>A0A6N8QYL5_ECOLX</name>
<sequence>MDIEIRHCNNIVRAHITLTADKLNIKFAPNGTGKSTLSRAISCAARDDIQGLQALMPFRLRGENPDSTGPIVIGADGIGDVMCFNEEYVSQFTFQPDELISDSFNILIRNQAHAEREREIEEMTQKIRAVFTDHTELNSLIDHLQELSNAFKSTSSGISRSSTGMRGLSGGNKIHHIPAGLENYQPYIRSERRVEWIDWQTKGLEFSPLSDGCCPFCTGDITGKEAQIRQVREEYDKSTIKNLTAIIRLVENLGNYLTESARERLLAITMLQNGPEAEHIEYLVALKRQTDTLTEKLTALRGLNVFSLQEQQNVREVLTARLIDLQFFPDLQSELMQGITDRLNAALMDLINLAGPLQGKINRHRDSMIRLIAQHKTNINNFLTYAGYKYRVDIAGEGEQRKLRLRHIDFDGYVSGGSQHLSYGERNAFAIVLFMYECLSKNPGLIILDDPISSFDKNKKFAILEMLFRRASGECLKNRTVLMLTHDVEPVIDTLKSVRRLFSNQVTASCLRLSAGVIEELPVNDGDIMTFMQICKSITASADCEEIIKLIYLRRYFEIVDERGDAYQLLSNLFHRRVAPLDYREPAAAGSGYPKMAPEKIQQALRDIREYVDSFDYPRLQALVSSPDEIKNLYRRCRNGYEKLQVFRLLELDQDHPVIRKFVNETYHIENEFICQLDPSRFDLIPEYVIMECDKLIALPPAANQGSDAQWNENSR</sequence>
<protein>
    <submittedName>
        <fullName evidence="3">AAA family ATPase</fullName>
    </submittedName>
</protein>
<comment type="caution">
    <text evidence="3">The sequence shown here is derived from an EMBL/GenBank/DDBJ whole genome shotgun (WGS) entry which is preliminary data.</text>
</comment>
<gene>
    <name evidence="3" type="ORF">GRW05_13870</name>
</gene>
<accession>A0A6N8QYL5</accession>
<dbReference type="InterPro" id="IPR017871">
    <property type="entry name" value="ABC_transporter-like_CS"/>
</dbReference>
<organism evidence="3 4">
    <name type="scientific">Escherichia coli</name>
    <dbReference type="NCBI Taxonomy" id="562"/>
    <lineage>
        <taxon>Bacteria</taxon>
        <taxon>Pseudomonadati</taxon>
        <taxon>Pseudomonadota</taxon>
        <taxon>Gammaproteobacteria</taxon>
        <taxon>Enterobacterales</taxon>
        <taxon>Enterobacteriaceae</taxon>
        <taxon>Escherichia</taxon>
    </lineage>
</organism>
<dbReference type="EMBL" id="WUIY01000068">
    <property type="protein sequence ID" value="MXI75337.1"/>
    <property type="molecule type" value="Genomic_DNA"/>
</dbReference>